<evidence type="ECO:0000256" key="5">
    <source>
        <dbReference type="ARBA" id="ARBA00022825"/>
    </source>
</evidence>
<dbReference type="EMBL" id="JBHULB010000017">
    <property type="protein sequence ID" value="MFD2587908.1"/>
    <property type="molecule type" value="Genomic_DNA"/>
</dbReference>
<reference evidence="9" key="1">
    <citation type="journal article" date="2019" name="Int. J. Syst. Evol. Microbiol.">
        <title>The Global Catalogue of Microorganisms (GCM) 10K type strain sequencing project: providing services to taxonomists for standard genome sequencing and annotation.</title>
        <authorList>
            <consortium name="The Broad Institute Genomics Platform"/>
            <consortium name="The Broad Institute Genome Sequencing Center for Infectious Disease"/>
            <person name="Wu L."/>
            <person name="Ma J."/>
        </authorList>
    </citation>
    <scope>NUCLEOTIDE SEQUENCE [LARGE SCALE GENOMIC DNA]</scope>
    <source>
        <strain evidence="9">KCTC 52368</strain>
    </source>
</reference>
<organism evidence="8 9">
    <name type="scientific">Croceitalea marina</name>
    <dbReference type="NCBI Taxonomy" id="1775166"/>
    <lineage>
        <taxon>Bacteria</taxon>
        <taxon>Pseudomonadati</taxon>
        <taxon>Bacteroidota</taxon>
        <taxon>Flavobacteriia</taxon>
        <taxon>Flavobacteriales</taxon>
        <taxon>Flavobacteriaceae</taxon>
        <taxon>Croceitalea</taxon>
    </lineage>
</organism>
<dbReference type="RefSeq" id="WP_377767451.1">
    <property type="nucleotide sequence ID" value="NZ_JBHULB010000017.1"/>
</dbReference>
<keyword evidence="3" id="KW-0732">Signal</keyword>
<dbReference type="PROSITE" id="PS00138">
    <property type="entry name" value="SUBTILASE_SER"/>
    <property type="match status" value="1"/>
</dbReference>
<keyword evidence="4 6" id="KW-0378">Hydrolase</keyword>
<comment type="similarity">
    <text evidence="1 6">Belongs to the peptidase S8 family.</text>
</comment>
<keyword evidence="9" id="KW-1185">Reference proteome</keyword>
<evidence type="ECO:0000256" key="6">
    <source>
        <dbReference type="PROSITE-ProRule" id="PRU01240"/>
    </source>
</evidence>
<comment type="caution">
    <text evidence="8">The sequence shown here is derived from an EMBL/GenBank/DDBJ whole genome shotgun (WGS) entry which is preliminary data.</text>
</comment>
<evidence type="ECO:0000256" key="2">
    <source>
        <dbReference type="ARBA" id="ARBA00022670"/>
    </source>
</evidence>
<dbReference type="Gene3D" id="2.60.40.10">
    <property type="entry name" value="Immunoglobulins"/>
    <property type="match status" value="1"/>
</dbReference>
<keyword evidence="2 6" id="KW-0645">Protease</keyword>
<dbReference type="NCBIfam" id="TIGR04183">
    <property type="entry name" value="Por_Secre_tail"/>
    <property type="match status" value="1"/>
</dbReference>
<feature type="active site" description="Charge relay system" evidence="6">
    <location>
        <position position="136"/>
    </location>
</feature>
<dbReference type="SUPFAM" id="SSF49265">
    <property type="entry name" value="Fibronectin type III"/>
    <property type="match status" value="1"/>
</dbReference>
<evidence type="ECO:0000256" key="3">
    <source>
        <dbReference type="ARBA" id="ARBA00022729"/>
    </source>
</evidence>
<feature type="active site" description="Charge relay system" evidence="6">
    <location>
        <position position="164"/>
    </location>
</feature>
<evidence type="ECO:0000256" key="4">
    <source>
        <dbReference type="ARBA" id="ARBA00022801"/>
    </source>
</evidence>
<dbReference type="InterPro" id="IPR008979">
    <property type="entry name" value="Galactose-bd-like_sf"/>
</dbReference>
<dbReference type="Gene3D" id="2.60.120.380">
    <property type="match status" value="1"/>
</dbReference>
<proteinExistence type="inferred from homology"/>
<dbReference type="InterPro" id="IPR051048">
    <property type="entry name" value="Peptidase_S8/S53_subtilisin"/>
</dbReference>
<evidence type="ECO:0000313" key="8">
    <source>
        <dbReference type="EMBL" id="MFD2587908.1"/>
    </source>
</evidence>
<dbReference type="Gene3D" id="3.40.50.200">
    <property type="entry name" value="Peptidase S8/S53 domain"/>
    <property type="match status" value="1"/>
</dbReference>
<dbReference type="InterPro" id="IPR023828">
    <property type="entry name" value="Peptidase_S8_Ser-AS"/>
</dbReference>
<dbReference type="SUPFAM" id="SSF49785">
    <property type="entry name" value="Galactose-binding domain-like"/>
    <property type="match status" value="1"/>
</dbReference>
<dbReference type="PANTHER" id="PTHR43399:SF4">
    <property type="entry name" value="CELL WALL-ASSOCIATED PROTEASE"/>
    <property type="match status" value="1"/>
</dbReference>
<dbReference type="InterPro" id="IPR034058">
    <property type="entry name" value="TagA/B/C/D_pept_dom"/>
</dbReference>
<evidence type="ECO:0000259" key="7">
    <source>
        <dbReference type="PROSITE" id="PS50853"/>
    </source>
</evidence>
<protein>
    <submittedName>
        <fullName evidence="8">S8 family serine peptidase</fullName>
    </submittedName>
</protein>
<dbReference type="PROSITE" id="PS50853">
    <property type="entry name" value="FN3"/>
    <property type="match status" value="1"/>
</dbReference>
<sequence length="732" mass="79984">MDYFKFVAKTKNPLPFAVAVLSFSALFAQSKNERDVITSNYDKEKLSTLISSFESEFKSSLNQINKMSRSQNFDFMTKSDDGTITELTEFGTDGSPLFYTTLNMPSSKVSRANSLHKGGALDLDLNGLDMQVGVWDAGVALTTHQEFDGRVINSDSNGGELGAHATMVTGTMVSSGVKQNAKGVAYRATALTHDWTRDKIEVTEAAANGLLLSNHSYGINTSRVADWYFGSYIKVSQDWDKIMYNAPYYLMVVAAGNSQTKQDNNAPIYGKSQDGFDLLLGFTTSKNGLVVAGADVRIDGEGDLKDASVSGYSSFGPIDDGRIKPDLAGDGTSIYSTYSQNNQSYNSSMGTSMAAPGVTASLLLLQEYYGELNGGYMKAATLKGLALHTADDVQEAGPDYKMGWGILNTKKAAEVLTNNEYATIVSEERLEHGQSYSITVRANETEPLKASISWTDPEGQFINHGDLNNPTAALINDLDIRIIKDGKTYFPWKMNAAEANANAVKGNNFVDPFERVDILDAKGEYTITITHKGTLTNEAQDFSLIVSGIALTQCELKAPKNIELDKADENSTSWSWGAVEETLYEVQFKEENNSNWNTELTWDSAMHISGLEEGKTYQVRLRSVCSANLSSEFSETIEFVFNGVTTQLIKEAVSIFTDELTISVYPNPAISQINIDAKTSSDAVYMISTSSGNTIKRGKANEQINVSNLKSGLYILTVQDYSGIKSTKFFKS</sequence>
<dbReference type="Pfam" id="PF18962">
    <property type="entry name" value="Por_Secre_tail"/>
    <property type="match status" value="1"/>
</dbReference>
<dbReference type="InterPro" id="IPR026444">
    <property type="entry name" value="Secre_tail"/>
</dbReference>
<feature type="active site" description="Charge relay system" evidence="6">
    <location>
        <position position="352"/>
    </location>
</feature>
<name>A0ABW5MYJ4_9FLAO</name>
<evidence type="ECO:0000256" key="1">
    <source>
        <dbReference type="ARBA" id="ARBA00011073"/>
    </source>
</evidence>
<dbReference type="Proteomes" id="UP001597526">
    <property type="component" value="Unassembled WGS sequence"/>
</dbReference>
<evidence type="ECO:0000313" key="9">
    <source>
        <dbReference type="Proteomes" id="UP001597526"/>
    </source>
</evidence>
<keyword evidence="5 6" id="KW-0720">Serine protease</keyword>
<accession>A0ABW5MYJ4</accession>
<dbReference type="PANTHER" id="PTHR43399">
    <property type="entry name" value="SUBTILISIN-RELATED"/>
    <property type="match status" value="1"/>
</dbReference>
<dbReference type="CDD" id="cd04842">
    <property type="entry name" value="Peptidases_S8_Kp43_protease"/>
    <property type="match status" value="1"/>
</dbReference>
<dbReference type="InterPro" id="IPR036116">
    <property type="entry name" value="FN3_sf"/>
</dbReference>
<feature type="domain" description="Fibronectin type-III" evidence="7">
    <location>
        <begin position="558"/>
        <end position="644"/>
    </location>
</feature>
<dbReference type="CDD" id="cd00063">
    <property type="entry name" value="FN3"/>
    <property type="match status" value="1"/>
</dbReference>
<dbReference type="InterPro" id="IPR003961">
    <property type="entry name" value="FN3_dom"/>
</dbReference>
<gene>
    <name evidence="8" type="ORF">ACFSQJ_13260</name>
</gene>
<dbReference type="Pfam" id="PF00041">
    <property type="entry name" value="fn3"/>
    <property type="match status" value="1"/>
</dbReference>
<dbReference type="InterPro" id="IPR013783">
    <property type="entry name" value="Ig-like_fold"/>
</dbReference>
<dbReference type="InterPro" id="IPR000209">
    <property type="entry name" value="Peptidase_S8/S53_dom"/>
</dbReference>
<dbReference type="PROSITE" id="PS51892">
    <property type="entry name" value="SUBTILASE"/>
    <property type="match status" value="1"/>
</dbReference>
<dbReference type="SUPFAM" id="SSF52743">
    <property type="entry name" value="Subtilisin-like"/>
    <property type="match status" value="1"/>
</dbReference>
<dbReference type="Pfam" id="PF00082">
    <property type="entry name" value="Peptidase_S8"/>
    <property type="match status" value="1"/>
</dbReference>
<dbReference type="InterPro" id="IPR036852">
    <property type="entry name" value="Peptidase_S8/S53_dom_sf"/>
</dbReference>